<name>A0A518D5V3_9BACT</name>
<dbReference type="Proteomes" id="UP000317429">
    <property type="component" value="Chromosome"/>
</dbReference>
<accession>A0A518D5V3</accession>
<protein>
    <submittedName>
        <fullName evidence="1">Uncharacterized protein</fullName>
    </submittedName>
</protein>
<evidence type="ECO:0000313" key="2">
    <source>
        <dbReference type="Proteomes" id="UP000317429"/>
    </source>
</evidence>
<keyword evidence="2" id="KW-1185">Reference proteome</keyword>
<dbReference type="AlphaFoldDB" id="A0A518D5V3"/>
<dbReference type="EMBL" id="CP036291">
    <property type="protein sequence ID" value="QDU86856.1"/>
    <property type="molecule type" value="Genomic_DNA"/>
</dbReference>
<evidence type="ECO:0000313" key="1">
    <source>
        <dbReference type="EMBL" id="QDU86856.1"/>
    </source>
</evidence>
<organism evidence="1 2">
    <name type="scientific">Pirellulimonas nuda</name>
    <dbReference type="NCBI Taxonomy" id="2528009"/>
    <lineage>
        <taxon>Bacteria</taxon>
        <taxon>Pseudomonadati</taxon>
        <taxon>Planctomycetota</taxon>
        <taxon>Planctomycetia</taxon>
        <taxon>Pirellulales</taxon>
        <taxon>Lacipirellulaceae</taxon>
        <taxon>Pirellulimonas</taxon>
    </lineage>
</organism>
<dbReference type="KEGG" id="pnd:Pla175_02090"/>
<proteinExistence type="predicted"/>
<reference evidence="1 2" key="1">
    <citation type="submission" date="2019-02" db="EMBL/GenBank/DDBJ databases">
        <title>Deep-cultivation of Planctomycetes and their phenomic and genomic characterization uncovers novel biology.</title>
        <authorList>
            <person name="Wiegand S."/>
            <person name="Jogler M."/>
            <person name="Boedeker C."/>
            <person name="Pinto D."/>
            <person name="Vollmers J."/>
            <person name="Rivas-Marin E."/>
            <person name="Kohn T."/>
            <person name="Peeters S.H."/>
            <person name="Heuer A."/>
            <person name="Rast P."/>
            <person name="Oberbeckmann S."/>
            <person name="Bunk B."/>
            <person name="Jeske O."/>
            <person name="Meyerdierks A."/>
            <person name="Storesund J.E."/>
            <person name="Kallscheuer N."/>
            <person name="Luecker S."/>
            <person name="Lage O.M."/>
            <person name="Pohl T."/>
            <person name="Merkel B.J."/>
            <person name="Hornburger P."/>
            <person name="Mueller R.-W."/>
            <person name="Bruemmer F."/>
            <person name="Labrenz M."/>
            <person name="Spormann A.M."/>
            <person name="Op den Camp H."/>
            <person name="Overmann J."/>
            <person name="Amann R."/>
            <person name="Jetten M.S.M."/>
            <person name="Mascher T."/>
            <person name="Medema M.H."/>
            <person name="Devos D.P."/>
            <person name="Kaster A.-K."/>
            <person name="Ovreas L."/>
            <person name="Rohde M."/>
            <person name="Galperin M.Y."/>
            <person name="Jogler C."/>
        </authorList>
    </citation>
    <scope>NUCLEOTIDE SEQUENCE [LARGE SCALE GENOMIC DNA]</scope>
    <source>
        <strain evidence="1 2">Pla175</strain>
    </source>
</reference>
<sequence length="237" mass="25605">MAMNLPITDTLLDRFADGELTPIEERALLASLDAAPDGWRRCALAMVEARVLGRQMKGLVAAPTAAPTTAPAAVAPKPTPRTTPNAAWLTLAAGLLIGIGMTALVTSNNGWFPSPNTVAQSDGAPTTDSPIADGLRPVEALPQAPIHANESITLWFHNNQGERHSVQVPLVDAAELNDRYDMEFQSAVSEDLRRDLEQNGYRLTTRQRYAPLYLEGGRPFVVPVEDTQITPVAYEVL</sequence>
<gene>
    <name evidence="1" type="ORF">Pla175_02090</name>
</gene>